<gene>
    <name evidence="3" type="primary">WBGene00272858</name>
</gene>
<sequence>MGYGIILLLLIVPIHTAPVDYYGPEYDNVPEIELMDDPTLNIRTPGASIDAVSNVLGRLPKWVSAEFDAIVITGSNERLSEGSARLIGKATGVQIEATSPVDALYAIHAYLREFCGTMIAWEGENVPKNGDCMRPKEFERSFNSPKVRYFGNPCTFSYSFAWWDWSHWERFIDWLALSGFNMVLAPVGQEAIWTELWSELGISQKGLNEFFPGPAYLAWHRMGNVQALGGSMTPEYLESQLELNKKIVKRLTDLGIVPVLPTFAGFVPNEFESKFDQLSYLHNSCWKKLNETYSCTTSLHPQEPEFKTIAKAFIDKQTAVYGDITDVYSADPFNESPPQHVTDDDVTRMANAIFDGCTMGNSRCIWVLQSWTFGYDGWKKSTVKSFLTQVPKGRMLILDLQAENRPLYKEYEGFFGHYFIWCLLQNFGGSTLMRGNLGKLHETYRDALTSESSMAGMGLTMEGINQNYVVYQYMIDLAWTEKELFPHEWIIGYAGARYGTRSPVQARAWLMLLATFYTQVGHEYDPYKFLDNAEMTEEEQRREVFLYLRPKFSQRIRYWFPITILDKLGNAFSLLNRTLNGNELFRLDYADVMREVLQNKLSLRIEFMTNGYALADEKMMKKGCAQVEEAFDLLDKNEVHNLSDWIIMAREAARPKTEADAFERQALNQVTLWGPTGENNDYARKEWSGLIRKYYAKRWALFCDVIQSGARYNQKKMEERLLNEVELPFAHL</sequence>
<evidence type="ECO:0000259" key="2">
    <source>
        <dbReference type="Pfam" id="PF12972"/>
    </source>
</evidence>
<dbReference type="InterPro" id="IPR017853">
    <property type="entry name" value="GH"/>
</dbReference>
<accession>A0A8R1UNB2</accession>
<dbReference type="PANTHER" id="PTHR12872">
    <property type="entry name" value="ALPHA-N-ACETYLGLUCOSAMINIDASE"/>
    <property type="match status" value="1"/>
</dbReference>
<reference evidence="3" key="2">
    <citation type="submission" date="2022-06" db="UniProtKB">
        <authorList>
            <consortium name="EnsemblMetazoa"/>
        </authorList>
    </citation>
    <scope>IDENTIFICATION</scope>
    <source>
        <strain evidence="3">PS312</strain>
    </source>
</reference>
<evidence type="ECO:0000313" key="3">
    <source>
        <dbReference type="EnsemblMetazoa" id="PPA34489.1"/>
    </source>
</evidence>
<accession>A0A2A6BJG3</accession>
<dbReference type="InterPro" id="IPR007781">
    <property type="entry name" value="NAGLU"/>
</dbReference>
<organism evidence="3 4">
    <name type="scientific">Pristionchus pacificus</name>
    <name type="common">Parasitic nematode worm</name>
    <dbReference type="NCBI Taxonomy" id="54126"/>
    <lineage>
        <taxon>Eukaryota</taxon>
        <taxon>Metazoa</taxon>
        <taxon>Ecdysozoa</taxon>
        <taxon>Nematoda</taxon>
        <taxon>Chromadorea</taxon>
        <taxon>Rhabditida</taxon>
        <taxon>Rhabditina</taxon>
        <taxon>Diplogasteromorpha</taxon>
        <taxon>Diplogasteroidea</taxon>
        <taxon>Neodiplogasteridae</taxon>
        <taxon>Pristionchus</taxon>
    </lineage>
</organism>
<dbReference type="InterPro" id="IPR024733">
    <property type="entry name" value="NAGLU_tim-barrel"/>
</dbReference>
<dbReference type="EnsemblMetazoa" id="PPA34489.1">
    <property type="protein sequence ID" value="PPA34489.1"/>
    <property type="gene ID" value="WBGene00272858"/>
</dbReference>
<dbReference type="SUPFAM" id="SSF51445">
    <property type="entry name" value="(Trans)glycosidases"/>
    <property type="match status" value="1"/>
</dbReference>
<dbReference type="Gene3D" id="1.20.120.670">
    <property type="entry name" value="N-acetyl-b-d-glucoasminidase"/>
    <property type="match status" value="1"/>
</dbReference>
<reference evidence="4" key="1">
    <citation type="journal article" date="2008" name="Nat. Genet.">
        <title>The Pristionchus pacificus genome provides a unique perspective on nematode lifestyle and parasitism.</title>
        <authorList>
            <person name="Dieterich C."/>
            <person name="Clifton S.W."/>
            <person name="Schuster L.N."/>
            <person name="Chinwalla A."/>
            <person name="Delehaunty K."/>
            <person name="Dinkelacker I."/>
            <person name="Fulton L."/>
            <person name="Fulton R."/>
            <person name="Godfrey J."/>
            <person name="Minx P."/>
            <person name="Mitreva M."/>
            <person name="Roeseler W."/>
            <person name="Tian H."/>
            <person name="Witte H."/>
            <person name="Yang S.P."/>
            <person name="Wilson R.K."/>
            <person name="Sommer R.J."/>
        </authorList>
    </citation>
    <scope>NUCLEOTIDE SEQUENCE [LARGE SCALE GENOMIC DNA]</scope>
    <source>
        <strain evidence="4">PS312</strain>
    </source>
</reference>
<dbReference type="Gene3D" id="3.30.379.10">
    <property type="entry name" value="Chitobiase/beta-hexosaminidase domain 2-like"/>
    <property type="match status" value="1"/>
</dbReference>
<dbReference type="Pfam" id="PF05089">
    <property type="entry name" value="NAGLU"/>
    <property type="match status" value="1"/>
</dbReference>
<feature type="domain" description="Alpha-N-acetylglucosaminidase C-terminal" evidence="2">
    <location>
        <begin position="489"/>
        <end position="729"/>
    </location>
</feature>
<evidence type="ECO:0000313" key="4">
    <source>
        <dbReference type="Proteomes" id="UP000005239"/>
    </source>
</evidence>
<name>A0A2A6BJG3_PRIPA</name>
<dbReference type="Proteomes" id="UP000005239">
    <property type="component" value="Unassembled WGS sequence"/>
</dbReference>
<dbReference type="AlphaFoldDB" id="A0A2A6BJG3"/>
<evidence type="ECO:0000259" key="1">
    <source>
        <dbReference type="Pfam" id="PF05089"/>
    </source>
</evidence>
<dbReference type="OrthoDB" id="64736at2759"/>
<dbReference type="Pfam" id="PF12972">
    <property type="entry name" value="NAGLU_C"/>
    <property type="match status" value="1"/>
</dbReference>
<feature type="domain" description="Alpha-N-acetylglucosaminidase tim-barrel" evidence="1">
    <location>
        <begin position="148"/>
        <end position="480"/>
    </location>
</feature>
<proteinExistence type="predicted"/>
<protein>
    <submittedName>
        <fullName evidence="3">Uncharacterized protein</fullName>
    </submittedName>
</protein>
<dbReference type="InterPro" id="IPR029018">
    <property type="entry name" value="Hex-like_dom2"/>
</dbReference>
<dbReference type="InterPro" id="IPR024732">
    <property type="entry name" value="NAGLU_C"/>
</dbReference>
<keyword evidence="4" id="KW-1185">Reference proteome</keyword>
<dbReference type="Gene3D" id="3.20.20.80">
    <property type="entry name" value="Glycosidases"/>
    <property type="match status" value="1"/>
</dbReference>
<dbReference type="PANTHER" id="PTHR12872:SF1">
    <property type="entry name" value="ALPHA-N-ACETYLGLUCOSAMINIDASE"/>
    <property type="match status" value="1"/>
</dbReference>